<evidence type="ECO:0000313" key="2">
    <source>
        <dbReference type="EMBL" id="CAK0809642.1"/>
    </source>
</evidence>
<accession>A0ABN9QTP8</accession>
<dbReference type="Gene3D" id="1.10.3420.10">
    <property type="entry name" value="putative ntp pyrophosphohydrolase like domain"/>
    <property type="match status" value="1"/>
</dbReference>
<evidence type="ECO:0000256" key="1">
    <source>
        <dbReference type="SAM" id="MobiDB-lite"/>
    </source>
</evidence>
<evidence type="ECO:0000313" key="3">
    <source>
        <dbReference type="Proteomes" id="UP001189429"/>
    </source>
</evidence>
<dbReference type="EMBL" id="CAUYUJ010004448">
    <property type="protein sequence ID" value="CAK0809642.1"/>
    <property type="molecule type" value="Genomic_DNA"/>
</dbReference>
<name>A0ABN9QTP8_9DINO</name>
<dbReference type="InterPro" id="IPR033653">
    <property type="entry name" value="NTP-PPase_DR2231-like"/>
</dbReference>
<reference evidence="2" key="1">
    <citation type="submission" date="2023-10" db="EMBL/GenBank/DDBJ databases">
        <authorList>
            <person name="Chen Y."/>
            <person name="Shah S."/>
            <person name="Dougan E. K."/>
            <person name="Thang M."/>
            <person name="Chan C."/>
        </authorList>
    </citation>
    <scope>NUCLEOTIDE SEQUENCE [LARGE SCALE GENOMIC DNA]</scope>
</reference>
<proteinExistence type="predicted"/>
<comment type="caution">
    <text evidence="2">The sequence shown here is derived from an EMBL/GenBank/DDBJ whole genome shotgun (WGS) entry which is preliminary data.</text>
</comment>
<dbReference type="Pfam" id="PF01503">
    <property type="entry name" value="PRA-PH"/>
    <property type="match status" value="1"/>
</dbReference>
<dbReference type="InterPro" id="IPR021130">
    <property type="entry name" value="PRib-ATP_PPHydrolase-like"/>
</dbReference>
<organism evidence="2 3">
    <name type="scientific">Prorocentrum cordatum</name>
    <dbReference type="NCBI Taxonomy" id="2364126"/>
    <lineage>
        <taxon>Eukaryota</taxon>
        <taxon>Sar</taxon>
        <taxon>Alveolata</taxon>
        <taxon>Dinophyceae</taxon>
        <taxon>Prorocentrales</taxon>
        <taxon>Prorocentraceae</taxon>
        <taxon>Prorocentrum</taxon>
    </lineage>
</organism>
<sequence>MHNGGGGSGDSGVVQEELHTGRQVPIRHARWRTGARQMGNASSSSTRPLERSSRASTIEVFDTILSAGKACAESATRETFGASSLIDAAAGATTNFRKVTEEFMRGFGEEVAYAPRMDVFESDPKTVNLRLSLIREEVRELVEAVQAKDMVETIDAMADILYVVYGTGGAFGIDLDRAFCLIHESNMSKLCASEEEARHTVEWYNESCLVNGKRRYDSPDYKLGPDGRYVVFNASTNKTLKSVHYSPVKFDSMLPVWQPANAGA</sequence>
<gene>
    <name evidence="2" type="ORF">PCOR1329_LOCUS14851</name>
</gene>
<keyword evidence="3" id="KW-1185">Reference proteome</keyword>
<protein>
    <recommendedName>
        <fullName evidence="4">Phosphoribosyl-ATP diphosphatase</fullName>
    </recommendedName>
</protein>
<dbReference type="Proteomes" id="UP001189429">
    <property type="component" value="Unassembled WGS sequence"/>
</dbReference>
<dbReference type="SUPFAM" id="SSF101386">
    <property type="entry name" value="all-alpha NTP pyrophosphatases"/>
    <property type="match status" value="1"/>
</dbReference>
<feature type="region of interest" description="Disordered" evidence="1">
    <location>
        <begin position="19"/>
        <end position="54"/>
    </location>
</feature>
<dbReference type="CDD" id="cd11530">
    <property type="entry name" value="NTP-PPase_DR2231_like"/>
    <property type="match status" value="1"/>
</dbReference>
<dbReference type="InterPro" id="IPR023292">
    <property type="entry name" value="NTP_PyroPHydrolase-like_dom_sf"/>
</dbReference>
<evidence type="ECO:0008006" key="4">
    <source>
        <dbReference type="Google" id="ProtNLM"/>
    </source>
</evidence>